<dbReference type="Proteomes" id="UP000256913">
    <property type="component" value="Unassembled WGS sequence"/>
</dbReference>
<dbReference type="AlphaFoldDB" id="A0A3D9ZEP4"/>
<name>A0A3D9ZEP4_9ACTN</name>
<evidence type="ECO:0000256" key="1">
    <source>
        <dbReference type="SAM" id="Phobius"/>
    </source>
</evidence>
<keyword evidence="1" id="KW-1133">Transmembrane helix</keyword>
<evidence type="ECO:0000313" key="3">
    <source>
        <dbReference type="Proteomes" id="UP000256913"/>
    </source>
</evidence>
<sequence length="68" mass="6598">MKPRYSLRPGAVALTRAQWVAVGLALAVALVGGVTLALVAGLAAAGILVGVAGLVVAMVAAFGRRSGA</sequence>
<keyword evidence="3" id="KW-1185">Reference proteome</keyword>
<proteinExistence type="predicted"/>
<feature type="transmembrane region" description="Helical" evidence="1">
    <location>
        <begin position="37"/>
        <end position="62"/>
    </location>
</feature>
<organism evidence="2 3">
    <name type="scientific">Asanoa ferruginea</name>
    <dbReference type="NCBI Taxonomy" id="53367"/>
    <lineage>
        <taxon>Bacteria</taxon>
        <taxon>Bacillati</taxon>
        <taxon>Actinomycetota</taxon>
        <taxon>Actinomycetes</taxon>
        <taxon>Micromonosporales</taxon>
        <taxon>Micromonosporaceae</taxon>
        <taxon>Asanoa</taxon>
    </lineage>
</organism>
<dbReference type="RefSeq" id="WP_116066688.1">
    <property type="nucleotide sequence ID" value="NZ_BONB01000001.1"/>
</dbReference>
<accession>A0A3D9ZEP4</accession>
<comment type="caution">
    <text evidence="2">The sequence shown here is derived from an EMBL/GenBank/DDBJ whole genome shotgun (WGS) entry which is preliminary data.</text>
</comment>
<dbReference type="EMBL" id="QUMQ01000001">
    <property type="protein sequence ID" value="REF94932.1"/>
    <property type="molecule type" value="Genomic_DNA"/>
</dbReference>
<evidence type="ECO:0000313" key="2">
    <source>
        <dbReference type="EMBL" id="REF94932.1"/>
    </source>
</evidence>
<reference evidence="2 3" key="1">
    <citation type="submission" date="2018-08" db="EMBL/GenBank/DDBJ databases">
        <title>Sequencing the genomes of 1000 actinobacteria strains.</title>
        <authorList>
            <person name="Klenk H.-P."/>
        </authorList>
    </citation>
    <scope>NUCLEOTIDE SEQUENCE [LARGE SCALE GENOMIC DNA]</scope>
    <source>
        <strain evidence="2 3">DSM 44099</strain>
    </source>
</reference>
<protein>
    <submittedName>
        <fullName evidence="2">Uncharacterized protein</fullName>
    </submittedName>
</protein>
<feature type="transmembrane region" description="Helical" evidence="1">
    <location>
        <begin position="12"/>
        <end position="31"/>
    </location>
</feature>
<keyword evidence="1" id="KW-0472">Membrane</keyword>
<gene>
    <name evidence="2" type="ORF">DFJ67_0877</name>
</gene>
<keyword evidence="1" id="KW-0812">Transmembrane</keyword>